<proteinExistence type="predicted"/>
<evidence type="ECO:0000313" key="1">
    <source>
        <dbReference type="EMBL" id="MCD7460989.1"/>
    </source>
</evidence>
<sequence>MEGRERQSPGVIQKGREELRANILTWTGSMGDHEGPWPRLVTSIALWRGARL</sequence>
<protein>
    <submittedName>
        <fullName evidence="1">Uncharacterized protein</fullName>
    </submittedName>
</protein>
<name>A0ABS8SR83_DATST</name>
<keyword evidence="2" id="KW-1185">Reference proteome</keyword>
<gene>
    <name evidence="1" type="ORF">HAX54_044958</name>
</gene>
<dbReference type="Proteomes" id="UP000823775">
    <property type="component" value="Unassembled WGS sequence"/>
</dbReference>
<organism evidence="1 2">
    <name type="scientific">Datura stramonium</name>
    <name type="common">Jimsonweed</name>
    <name type="synonym">Common thornapple</name>
    <dbReference type="NCBI Taxonomy" id="4076"/>
    <lineage>
        <taxon>Eukaryota</taxon>
        <taxon>Viridiplantae</taxon>
        <taxon>Streptophyta</taxon>
        <taxon>Embryophyta</taxon>
        <taxon>Tracheophyta</taxon>
        <taxon>Spermatophyta</taxon>
        <taxon>Magnoliopsida</taxon>
        <taxon>eudicotyledons</taxon>
        <taxon>Gunneridae</taxon>
        <taxon>Pentapetalae</taxon>
        <taxon>asterids</taxon>
        <taxon>lamiids</taxon>
        <taxon>Solanales</taxon>
        <taxon>Solanaceae</taxon>
        <taxon>Solanoideae</taxon>
        <taxon>Datureae</taxon>
        <taxon>Datura</taxon>
    </lineage>
</organism>
<evidence type="ECO:0000313" key="2">
    <source>
        <dbReference type="Proteomes" id="UP000823775"/>
    </source>
</evidence>
<reference evidence="1 2" key="1">
    <citation type="journal article" date="2021" name="BMC Genomics">
        <title>Datura genome reveals duplications of psychoactive alkaloid biosynthetic genes and high mutation rate following tissue culture.</title>
        <authorList>
            <person name="Rajewski A."/>
            <person name="Carter-House D."/>
            <person name="Stajich J."/>
            <person name="Litt A."/>
        </authorList>
    </citation>
    <scope>NUCLEOTIDE SEQUENCE [LARGE SCALE GENOMIC DNA]</scope>
    <source>
        <strain evidence="1">AR-01</strain>
    </source>
</reference>
<feature type="non-terminal residue" evidence="1">
    <location>
        <position position="52"/>
    </location>
</feature>
<accession>A0ABS8SR83</accession>
<comment type="caution">
    <text evidence="1">The sequence shown here is derived from an EMBL/GenBank/DDBJ whole genome shotgun (WGS) entry which is preliminary data.</text>
</comment>
<dbReference type="EMBL" id="JACEIK010000692">
    <property type="protein sequence ID" value="MCD7460989.1"/>
    <property type="molecule type" value="Genomic_DNA"/>
</dbReference>